<organism evidence="4">
    <name type="scientific">Spongospora subterranea</name>
    <dbReference type="NCBI Taxonomy" id="70186"/>
    <lineage>
        <taxon>Eukaryota</taxon>
        <taxon>Sar</taxon>
        <taxon>Rhizaria</taxon>
        <taxon>Endomyxa</taxon>
        <taxon>Phytomyxea</taxon>
        <taxon>Plasmodiophorida</taxon>
        <taxon>Plasmodiophoridae</taxon>
        <taxon>Spongospora</taxon>
    </lineage>
</organism>
<dbReference type="AlphaFoldDB" id="A0A0H5R825"/>
<comment type="similarity">
    <text evidence="1">Belongs to the phosducin family.</text>
</comment>
<dbReference type="EMBL" id="HACM01009534">
    <property type="protein sequence ID" value="CRZ09976.1"/>
    <property type="molecule type" value="Transcribed_RNA"/>
</dbReference>
<evidence type="ECO:0000259" key="3">
    <source>
        <dbReference type="Pfam" id="PF02114"/>
    </source>
</evidence>
<protein>
    <recommendedName>
        <fullName evidence="3">Phosducin domain-containing protein</fullName>
    </recommendedName>
</protein>
<feature type="non-terminal residue" evidence="4">
    <location>
        <position position="1"/>
    </location>
</feature>
<name>A0A0H5R825_9EUKA</name>
<dbReference type="PRINTS" id="PR00677">
    <property type="entry name" value="PHOSDUCIN"/>
</dbReference>
<dbReference type="InterPro" id="IPR051499">
    <property type="entry name" value="Phosducin-like_reg"/>
</dbReference>
<dbReference type="InterPro" id="IPR024253">
    <property type="entry name" value="Phosducin_thioredoxin-like_dom"/>
</dbReference>
<evidence type="ECO:0000256" key="1">
    <source>
        <dbReference type="ARBA" id="ARBA00009686"/>
    </source>
</evidence>
<feature type="region of interest" description="Disordered" evidence="2">
    <location>
        <begin position="24"/>
        <end position="53"/>
    </location>
</feature>
<feature type="domain" description="Phosducin" evidence="3">
    <location>
        <begin position="132"/>
        <end position="271"/>
    </location>
</feature>
<dbReference type="InterPro" id="IPR001200">
    <property type="entry name" value="Phosducin"/>
</dbReference>
<dbReference type="Gene3D" id="3.40.30.10">
    <property type="entry name" value="Glutaredoxin"/>
    <property type="match status" value="1"/>
</dbReference>
<dbReference type="Pfam" id="PF02114">
    <property type="entry name" value="Phosducin"/>
    <property type="match status" value="1"/>
</dbReference>
<proteinExistence type="inferred from homology"/>
<dbReference type="InterPro" id="IPR036249">
    <property type="entry name" value="Thioredoxin-like_sf"/>
</dbReference>
<dbReference type="SUPFAM" id="SSF52833">
    <property type="entry name" value="Thioredoxin-like"/>
    <property type="match status" value="1"/>
</dbReference>
<dbReference type="PANTHER" id="PTHR46052">
    <property type="entry name" value="PHOSDUCIN-LIKE PROTEIN"/>
    <property type="match status" value="1"/>
</dbReference>
<sequence>LQDARVHVSHIFLKKRLSMSANEIGDNSDYEEDGELRPDYDPRGSKEPTEGTLPAPLMRQMAAGLSGNTGPKGVLADYRDAQIRMRNERIEKNAQLMQILDRCAVGDPIEFVPAPQVADVINSANRHPDDIELDDELEAIRRRRLSELQHSLPIYGTMVQLEASNLVVFVENAEKRSLIVISLYKPDVPSCVHLNLALAAIAPNFGRICFAKMPISQALPQYDNAGLPAIVVFQGGNQIHTFVPLSEYIGNQFTHFELVRFLTEQGVLTDDAITDKSDFGYESPSEHDSEI</sequence>
<dbReference type="PANTHER" id="PTHR46052:SF1">
    <property type="entry name" value="PHOSDUCIN-LIKE PROTEIN"/>
    <property type="match status" value="1"/>
</dbReference>
<evidence type="ECO:0000256" key="2">
    <source>
        <dbReference type="SAM" id="MobiDB-lite"/>
    </source>
</evidence>
<dbReference type="GO" id="GO:0008277">
    <property type="term" value="P:regulation of G protein-coupled receptor signaling pathway"/>
    <property type="evidence" value="ECO:0007669"/>
    <property type="project" value="InterPro"/>
</dbReference>
<evidence type="ECO:0000313" key="4">
    <source>
        <dbReference type="EMBL" id="CRZ09976.1"/>
    </source>
</evidence>
<reference evidence="4" key="1">
    <citation type="submission" date="2015-04" db="EMBL/GenBank/DDBJ databases">
        <title>The genome sequence of the plant pathogenic Rhizarian Plasmodiophora brassicae reveals insights in its biotrophic life cycle and the origin of chitin synthesis.</title>
        <authorList>
            <person name="Schwelm A."/>
            <person name="Fogelqvist J."/>
            <person name="Knaust A."/>
            <person name="Julke S."/>
            <person name="Lilja T."/>
            <person name="Dhandapani V."/>
            <person name="Bonilla-Rosso G."/>
            <person name="Karlsson M."/>
            <person name="Shevchenko A."/>
            <person name="Choi S.R."/>
            <person name="Kim H.G."/>
            <person name="Park J.Y."/>
            <person name="Lim Y.P."/>
            <person name="Ludwig-Muller J."/>
            <person name="Dixelius C."/>
        </authorList>
    </citation>
    <scope>NUCLEOTIDE SEQUENCE</scope>
    <source>
        <tissue evidence="4">Potato root galls</tissue>
    </source>
</reference>
<accession>A0A0H5R825</accession>
<feature type="compositionally biased region" description="Basic and acidic residues" evidence="2">
    <location>
        <begin position="35"/>
        <end position="49"/>
    </location>
</feature>